<keyword evidence="4" id="KW-0812">Transmembrane</keyword>
<comment type="subcellular location">
    <subcellularLocation>
        <location evidence="1">Cell membrane</location>
        <topology evidence="1">Multi-pass membrane protein</topology>
    </subcellularLocation>
</comment>
<evidence type="ECO:0000313" key="8">
    <source>
        <dbReference type="Proteomes" id="UP000463961"/>
    </source>
</evidence>
<name>A0A679HUU4_9RHOO</name>
<dbReference type="GO" id="GO:0022857">
    <property type="term" value="F:transmembrane transporter activity"/>
    <property type="evidence" value="ECO:0007669"/>
    <property type="project" value="InterPro"/>
</dbReference>
<proteinExistence type="predicted"/>
<dbReference type="Pfam" id="PF07690">
    <property type="entry name" value="MFS_1"/>
    <property type="match status" value="1"/>
</dbReference>
<dbReference type="Proteomes" id="UP000463961">
    <property type="component" value="Chromosome"/>
</dbReference>
<keyword evidence="8" id="KW-1185">Reference proteome</keyword>
<evidence type="ECO:0000256" key="2">
    <source>
        <dbReference type="ARBA" id="ARBA00022448"/>
    </source>
</evidence>
<keyword evidence="3" id="KW-1003">Cell membrane</keyword>
<dbReference type="InterPro" id="IPR020846">
    <property type="entry name" value="MFS_dom"/>
</dbReference>
<protein>
    <submittedName>
        <fullName evidence="7">MFS transporter</fullName>
    </submittedName>
</protein>
<dbReference type="SUPFAM" id="SSF103473">
    <property type="entry name" value="MFS general substrate transporter"/>
    <property type="match status" value="1"/>
</dbReference>
<dbReference type="GO" id="GO:0005886">
    <property type="term" value="C:plasma membrane"/>
    <property type="evidence" value="ECO:0007669"/>
    <property type="project" value="UniProtKB-SubCell"/>
</dbReference>
<evidence type="ECO:0000256" key="6">
    <source>
        <dbReference type="ARBA" id="ARBA00023136"/>
    </source>
</evidence>
<keyword evidence="2" id="KW-0813">Transport</keyword>
<dbReference type="PANTHER" id="PTHR23517">
    <property type="entry name" value="RESISTANCE PROTEIN MDTM, PUTATIVE-RELATED-RELATED"/>
    <property type="match status" value="1"/>
</dbReference>
<dbReference type="InterPro" id="IPR011701">
    <property type="entry name" value="MFS"/>
</dbReference>
<dbReference type="PROSITE" id="PS50850">
    <property type="entry name" value="MFS"/>
    <property type="match status" value="1"/>
</dbReference>
<reference evidence="8" key="1">
    <citation type="submission" date="2020-01" db="EMBL/GenBank/DDBJ databases">
        <title>Phosphoaccumulans saitamaens gen. nov., sp. nov., a polyphosphate accumulating bacterium isolated from surface river water.</title>
        <authorList>
            <person name="Watanabe K."/>
            <person name="Suda W."/>
        </authorList>
    </citation>
    <scope>NUCLEOTIDE SEQUENCE [LARGE SCALE GENOMIC DNA]</scope>
    <source>
        <strain evidence="8">ICHIAU1</strain>
    </source>
</reference>
<dbReference type="PANTHER" id="PTHR23517:SF2">
    <property type="entry name" value="MULTIDRUG RESISTANCE PROTEIN MDTH"/>
    <property type="match status" value="1"/>
</dbReference>
<dbReference type="AlphaFoldDB" id="A0A679HUU4"/>
<keyword evidence="5" id="KW-1133">Transmembrane helix</keyword>
<evidence type="ECO:0000256" key="3">
    <source>
        <dbReference type="ARBA" id="ARBA00022475"/>
    </source>
</evidence>
<evidence type="ECO:0000256" key="5">
    <source>
        <dbReference type="ARBA" id="ARBA00022989"/>
    </source>
</evidence>
<accession>A0A679HUU4</accession>
<dbReference type="InterPro" id="IPR036259">
    <property type="entry name" value="MFS_trans_sf"/>
</dbReference>
<evidence type="ECO:0000256" key="1">
    <source>
        <dbReference type="ARBA" id="ARBA00004651"/>
    </source>
</evidence>
<dbReference type="Gene3D" id="1.20.1250.20">
    <property type="entry name" value="MFS general substrate transporter like domains"/>
    <property type="match status" value="1"/>
</dbReference>
<gene>
    <name evidence="7" type="ORF">ICHIAU1_22020</name>
</gene>
<dbReference type="InterPro" id="IPR050171">
    <property type="entry name" value="MFS_Transporters"/>
</dbReference>
<dbReference type="EMBL" id="AP022345">
    <property type="protein sequence ID" value="BBU69919.1"/>
    <property type="molecule type" value="Genomic_DNA"/>
</dbReference>
<sequence length="379" mass="39862">MLGLFIVLPVFAVAARDLTGGQDVAAIGLALGAYGLTQACLQLPFGILADHWGRKPVIACGLALFVAGSIVCALADSISAMTLGRMLQGSGAISAAITALVADLTRDSQRSKAMAMVGGSIALMFALSLAVAPVIFGWVGLGGLFWLTCVLGLGAFWALFRLVPAAPPLPAVVPGTFRQMLVEPRLIRLNLGVFILHAIQIAMWVAVPALLIQLAGLPLQQHWMIYVPAVVASFFVLWPAMMQAERHKRMAQVFAFAVVLIGLVQLGFVLLVGHGDLGQLLAILLILLLIAVFFTGFNILEALQPSLISRIAPATGKARALGIYNTLQSLGLFVGGAMGGWLLQTGGYAAVFAGCGLLALVWLIILVKWPARVPAETPT</sequence>
<keyword evidence="6" id="KW-0472">Membrane</keyword>
<dbReference type="CDD" id="cd17472">
    <property type="entry name" value="MFS_YajR_like"/>
    <property type="match status" value="1"/>
</dbReference>
<evidence type="ECO:0000313" key="7">
    <source>
        <dbReference type="EMBL" id="BBU69919.1"/>
    </source>
</evidence>
<evidence type="ECO:0000256" key="4">
    <source>
        <dbReference type="ARBA" id="ARBA00022692"/>
    </source>
</evidence>
<organism evidence="7 8">
    <name type="scientific">Fluviibacter phosphoraccumulans</name>
    <dbReference type="NCBI Taxonomy" id="1751046"/>
    <lineage>
        <taxon>Bacteria</taxon>
        <taxon>Pseudomonadati</taxon>
        <taxon>Pseudomonadota</taxon>
        <taxon>Betaproteobacteria</taxon>
        <taxon>Rhodocyclales</taxon>
        <taxon>Fluviibacteraceae</taxon>
        <taxon>Fluviibacter</taxon>
    </lineage>
</organism>